<dbReference type="InterPro" id="IPR011990">
    <property type="entry name" value="TPR-like_helical_dom_sf"/>
</dbReference>
<evidence type="ECO:0000256" key="1">
    <source>
        <dbReference type="ARBA" id="ARBA00004496"/>
    </source>
</evidence>
<keyword evidence="3" id="KW-0677">Repeat</keyword>
<dbReference type="PROSITE" id="PS50005">
    <property type="entry name" value="TPR"/>
    <property type="match status" value="2"/>
</dbReference>
<evidence type="ECO:0000313" key="8">
    <source>
        <dbReference type="EMBL" id="KKB56607.1"/>
    </source>
</evidence>
<evidence type="ECO:0000256" key="6">
    <source>
        <dbReference type="PROSITE-ProRule" id="PRU00339"/>
    </source>
</evidence>
<dbReference type="Pfam" id="PF13181">
    <property type="entry name" value="TPR_8"/>
    <property type="match status" value="1"/>
</dbReference>
<evidence type="ECO:0000256" key="2">
    <source>
        <dbReference type="ARBA" id="ARBA00022490"/>
    </source>
</evidence>
<dbReference type="InterPro" id="IPR016032">
    <property type="entry name" value="Sig_transdc_resp-reg_C-effctor"/>
</dbReference>
<dbReference type="InterPro" id="IPR019734">
    <property type="entry name" value="TPR_rpt"/>
</dbReference>
<sequence>MKNAVLLFLLSCLFFGCNKDSEARLKIKDAEELIMSEKPDSAFVLLESITNPDVLNDKAFAHFCLIYARLSEQLGEDMPFVPQMERANAYFEKHGSPEEKMNCLLYLGMSYEEETDFEWAMKSYLQAVEIAKKAKKYLLMGKLYNKIAELHDFDDNYDEAERYLLLSGESYLQGNDSVNYIYSIRNIGRLYLLKKEYEEASKYFQKAYRQALPMNDSLLLSSLTNRLGNNYKEMKNYSLAEDYLFKSIAYDEAGSAPTYLALADLYTEKGEYAKAREYIEMAILHKTADRPLTGGILYRSYMLEKELGNYSLSLDYYERFNHFADSIAELQAKTDVLKAEKRYEYAEILNENTKLELGYYRYFICSIFVFLMFVILVAKYKYSLTKKNEKLRNKQMEINNVLQEKEYAVQGLSEKISGIRKGILENSDVYKKMIRNAQSIEDAKKNLLTDQEWLALYELLRMAYPFFMDSLQKKFPGLTETEKRFCCLLKLGLNNQQLAVFLDIQPTSVDRKRYRIRKKGYLENTGITLEEVISEF</sequence>
<feature type="repeat" description="TPR" evidence="6">
    <location>
        <begin position="101"/>
        <end position="134"/>
    </location>
</feature>
<comment type="similarity">
    <text evidence="5">Belongs to the Rap family.</text>
</comment>
<dbReference type="SMART" id="SM00028">
    <property type="entry name" value="TPR"/>
    <property type="match status" value="4"/>
</dbReference>
<dbReference type="AlphaFoldDB" id="A0A0F5JGM7"/>
<feature type="repeat" description="TPR" evidence="6">
    <location>
        <begin position="181"/>
        <end position="214"/>
    </location>
</feature>
<evidence type="ECO:0000256" key="5">
    <source>
        <dbReference type="ARBA" id="ARBA00038253"/>
    </source>
</evidence>
<dbReference type="PROSITE" id="PS51257">
    <property type="entry name" value="PROKAR_LIPOPROTEIN"/>
    <property type="match status" value="1"/>
</dbReference>
<accession>A0A0F5JGM7</accession>
<dbReference type="PANTHER" id="PTHR46630:SF1">
    <property type="entry name" value="TETRATRICOPEPTIDE REPEAT PROTEIN 29"/>
    <property type="match status" value="1"/>
</dbReference>
<evidence type="ECO:0000256" key="4">
    <source>
        <dbReference type="ARBA" id="ARBA00022803"/>
    </source>
</evidence>
<dbReference type="PANTHER" id="PTHR46630">
    <property type="entry name" value="TETRATRICOPEPTIDE REPEAT PROTEIN 29"/>
    <property type="match status" value="1"/>
</dbReference>
<keyword evidence="4 6" id="KW-0802">TPR repeat</keyword>
<dbReference type="GO" id="GO:0006355">
    <property type="term" value="P:regulation of DNA-templated transcription"/>
    <property type="evidence" value="ECO:0007669"/>
    <property type="project" value="InterPro"/>
</dbReference>
<reference evidence="8 9" key="1">
    <citation type="submission" date="2013-04" db="EMBL/GenBank/DDBJ databases">
        <title>The Genome Sequence of Parabacteroides gordonii DSM 23371.</title>
        <authorList>
            <consortium name="The Broad Institute Genomics Platform"/>
            <person name="Earl A."/>
            <person name="Ward D."/>
            <person name="Feldgarden M."/>
            <person name="Gevers D."/>
            <person name="Martens E."/>
            <person name="Sakamoto M."/>
            <person name="Benno Y."/>
            <person name="Suzuki N."/>
            <person name="Matsunaga N."/>
            <person name="Koshihara K."/>
            <person name="Seki M."/>
            <person name="Komiya H."/>
            <person name="Walker B."/>
            <person name="Young S."/>
            <person name="Zeng Q."/>
            <person name="Gargeya S."/>
            <person name="Fitzgerald M."/>
            <person name="Haas B."/>
            <person name="Abouelleil A."/>
            <person name="Allen A.W."/>
            <person name="Alvarado L."/>
            <person name="Arachchi H.M."/>
            <person name="Berlin A.M."/>
            <person name="Chapman S.B."/>
            <person name="Gainer-Dewar J."/>
            <person name="Goldberg J."/>
            <person name="Griggs A."/>
            <person name="Gujja S."/>
            <person name="Hansen M."/>
            <person name="Howarth C."/>
            <person name="Imamovic A."/>
            <person name="Ireland A."/>
            <person name="Larimer J."/>
            <person name="McCowan C."/>
            <person name="Murphy C."/>
            <person name="Pearson M."/>
            <person name="Poon T.W."/>
            <person name="Priest M."/>
            <person name="Roberts A."/>
            <person name="Saif S."/>
            <person name="Shea T."/>
            <person name="Sisk P."/>
            <person name="Sykes S."/>
            <person name="Wortman J."/>
            <person name="Nusbaum C."/>
            <person name="Birren B."/>
        </authorList>
    </citation>
    <scope>NUCLEOTIDE SEQUENCE [LARGE SCALE GENOMIC DNA]</scope>
    <source>
        <strain evidence="8 9">MS-1</strain>
    </source>
</reference>
<dbReference type="STRING" id="1203610.HMPREF1536_02243"/>
<comment type="subcellular location">
    <subcellularLocation>
        <location evidence="1">Cytoplasm</location>
    </subcellularLocation>
</comment>
<keyword evidence="7" id="KW-0472">Membrane</keyword>
<protein>
    <submittedName>
        <fullName evidence="8">Uncharacterized protein</fullName>
    </submittedName>
</protein>
<dbReference type="HOGENOM" id="CLU_030491_2_0_10"/>
<keyword evidence="9" id="KW-1185">Reference proteome</keyword>
<evidence type="ECO:0000256" key="3">
    <source>
        <dbReference type="ARBA" id="ARBA00022737"/>
    </source>
</evidence>
<dbReference type="SUPFAM" id="SSF46894">
    <property type="entry name" value="C-terminal effector domain of the bipartite response regulators"/>
    <property type="match status" value="1"/>
</dbReference>
<dbReference type="GO" id="GO:0003677">
    <property type="term" value="F:DNA binding"/>
    <property type="evidence" value="ECO:0007669"/>
    <property type="project" value="InterPro"/>
</dbReference>
<gene>
    <name evidence="8" type="ORF">HMPREF1536_02243</name>
</gene>
<dbReference type="InterPro" id="IPR051476">
    <property type="entry name" value="Bac_ResReg_Asp_Phosphatase"/>
</dbReference>
<dbReference type="SUPFAM" id="SSF48452">
    <property type="entry name" value="TPR-like"/>
    <property type="match status" value="2"/>
</dbReference>
<dbReference type="RefSeq" id="WP_028728246.1">
    <property type="nucleotide sequence ID" value="NZ_KQ033919.1"/>
</dbReference>
<keyword evidence="7" id="KW-1133">Transmembrane helix</keyword>
<evidence type="ECO:0000256" key="7">
    <source>
        <dbReference type="SAM" id="Phobius"/>
    </source>
</evidence>
<keyword evidence="7" id="KW-0812">Transmembrane</keyword>
<name>A0A0F5JGM7_9BACT</name>
<dbReference type="GO" id="GO:0005737">
    <property type="term" value="C:cytoplasm"/>
    <property type="evidence" value="ECO:0007669"/>
    <property type="project" value="UniProtKB-SubCell"/>
</dbReference>
<dbReference type="Proteomes" id="UP000033035">
    <property type="component" value="Unassembled WGS sequence"/>
</dbReference>
<proteinExistence type="inferred from homology"/>
<organism evidence="8 9">
    <name type="scientific">Parabacteroides gordonii MS-1 = DSM 23371</name>
    <dbReference type="NCBI Taxonomy" id="1203610"/>
    <lineage>
        <taxon>Bacteria</taxon>
        <taxon>Pseudomonadati</taxon>
        <taxon>Bacteroidota</taxon>
        <taxon>Bacteroidia</taxon>
        <taxon>Bacteroidales</taxon>
        <taxon>Tannerellaceae</taxon>
        <taxon>Parabacteroides</taxon>
    </lineage>
</organism>
<dbReference type="Gene3D" id="1.25.40.10">
    <property type="entry name" value="Tetratricopeptide repeat domain"/>
    <property type="match status" value="2"/>
</dbReference>
<feature type="transmembrane region" description="Helical" evidence="7">
    <location>
        <begin position="359"/>
        <end position="378"/>
    </location>
</feature>
<dbReference type="EMBL" id="AQHW01000014">
    <property type="protein sequence ID" value="KKB56607.1"/>
    <property type="molecule type" value="Genomic_DNA"/>
</dbReference>
<keyword evidence="2" id="KW-0963">Cytoplasm</keyword>
<dbReference type="PATRIC" id="fig|1203610.3.peg.2301"/>
<dbReference type="Pfam" id="PF13424">
    <property type="entry name" value="TPR_12"/>
    <property type="match status" value="1"/>
</dbReference>
<evidence type="ECO:0000313" key="9">
    <source>
        <dbReference type="Proteomes" id="UP000033035"/>
    </source>
</evidence>
<comment type="caution">
    <text evidence="8">The sequence shown here is derived from an EMBL/GenBank/DDBJ whole genome shotgun (WGS) entry which is preliminary data.</text>
</comment>